<dbReference type="GO" id="GO:0016765">
    <property type="term" value="F:transferase activity, transferring alkyl or aryl (other than methyl) groups"/>
    <property type="evidence" value="ECO:0007669"/>
    <property type="project" value="UniProtKB-ARBA"/>
</dbReference>
<dbReference type="NCBIfam" id="TIGR03945">
    <property type="entry name" value="PLP_SbnA_fam"/>
    <property type="match status" value="1"/>
</dbReference>
<evidence type="ECO:0000256" key="2">
    <source>
        <dbReference type="ARBA" id="ARBA00004056"/>
    </source>
</evidence>
<dbReference type="GO" id="GO:0006535">
    <property type="term" value="P:cysteine biosynthetic process from serine"/>
    <property type="evidence" value="ECO:0007669"/>
    <property type="project" value="InterPro"/>
</dbReference>
<evidence type="ECO:0000313" key="11">
    <source>
        <dbReference type="EMBL" id="MBA8824108.1"/>
    </source>
</evidence>
<evidence type="ECO:0000313" key="12">
    <source>
        <dbReference type="Proteomes" id="UP000569329"/>
    </source>
</evidence>
<evidence type="ECO:0000256" key="9">
    <source>
        <dbReference type="ARBA" id="ARBA00022898"/>
    </source>
</evidence>
<keyword evidence="12" id="KW-1185">Reference proteome</keyword>
<evidence type="ECO:0000256" key="1">
    <source>
        <dbReference type="ARBA" id="ARBA00001933"/>
    </source>
</evidence>
<dbReference type="InterPro" id="IPR023927">
    <property type="entry name" value="SbnA"/>
</dbReference>
<dbReference type="CDD" id="cd01561">
    <property type="entry name" value="CBS_like"/>
    <property type="match status" value="1"/>
</dbReference>
<dbReference type="PROSITE" id="PS00901">
    <property type="entry name" value="CYS_SYNTHASE"/>
    <property type="match status" value="1"/>
</dbReference>
<evidence type="ECO:0000256" key="5">
    <source>
        <dbReference type="ARBA" id="ARBA00011738"/>
    </source>
</evidence>
<evidence type="ECO:0000256" key="6">
    <source>
        <dbReference type="ARBA" id="ARBA00012331"/>
    </source>
</evidence>
<dbReference type="Gene3D" id="3.40.50.1100">
    <property type="match status" value="2"/>
</dbReference>
<dbReference type="Pfam" id="PF00291">
    <property type="entry name" value="PALP"/>
    <property type="match status" value="1"/>
</dbReference>
<comment type="caution">
    <text evidence="11">The sequence shown here is derived from an EMBL/GenBank/DDBJ whole genome shotgun (WGS) entry which is preliminary data.</text>
</comment>
<keyword evidence="8 11" id="KW-0808">Transferase</keyword>
<dbReference type="SUPFAM" id="SSF53686">
    <property type="entry name" value="Tryptophan synthase beta subunit-like PLP-dependent enzymes"/>
    <property type="match status" value="1"/>
</dbReference>
<dbReference type="EMBL" id="JACGWZ010000001">
    <property type="protein sequence ID" value="MBA8824108.1"/>
    <property type="molecule type" value="Genomic_DNA"/>
</dbReference>
<accession>A0A839DZE0</accession>
<dbReference type="InterPro" id="IPR001926">
    <property type="entry name" value="TrpB-like_PALP"/>
</dbReference>
<organism evidence="11 12">
    <name type="scientific">Halosaccharopolyspora lacisalsi</name>
    <dbReference type="NCBI Taxonomy" id="1000566"/>
    <lineage>
        <taxon>Bacteria</taxon>
        <taxon>Bacillati</taxon>
        <taxon>Actinomycetota</taxon>
        <taxon>Actinomycetes</taxon>
        <taxon>Pseudonocardiales</taxon>
        <taxon>Pseudonocardiaceae</taxon>
        <taxon>Halosaccharopolyspora</taxon>
    </lineage>
</organism>
<dbReference type="EC" id="2.5.1.140" evidence="6"/>
<protein>
    <recommendedName>
        <fullName evidence="7">N-(2-amino-2-carboxyethyl)-L-glutamate synthase</fullName>
        <ecNumber evidence="6">2.5.1.140</ecNumber>
    </recommendedName>
</protein>
<evidence type="ECO:0000256" key="7">
    <source>
        <dbReference type="ARBA" id="ARBA00016985"/>
    </source>
</evidence>
<proteinExistence type="inferred from homology"/>
<comment type="function">
    <text evidence="2">Catalyzes the synthesis of N-((2S)-2-amino-2-carboxyethyl)-L-glutamate (ACEGA) from O-phospho-L-serine and L-glutamate. Involved in the biosynthesis of L-2,3-diaminopropionic acid (L-Dap), a precursor of staphyloferrin B and antibiotics.</text>
</comment>
<comment type="cofactor">
    <cofactor evidence="1">
        <name>pyridoxal 5'-phosphate</name>
        <dbReference type="ChEBI" id="CHEBI:597326"/>
    </cofactor>
</comment>
<evidence type="ECO:0000259" key="10">
    <source>
        <dbReference type="Pfam" id="PF00291"/>
    </source>
</evidence>
<keyword evidence="9" id="KW-0663">Pyridoxal phosphate</keyword>
<evidence type="ECO:0000256" key="3">
    <source>
        <dbReference type="ARBA" id="ARBA00004924"/>
    </source>
</evidence>
<reference evidence="11 12" key="1">
    <citation type="submission" date="2020-07" db="EMBL/GenBank/DDBJ databases">
        <title>Sequencing the genomes of 1000 actinobacteria strains.</title>
        <authorList>
            <person name="Klenk H.-P."/>
        </authorList>
    </citation>
    <scope>NUCLEOTIDE SEQUENCE [LARGE SCALE GENOMIC DNA]</scope>
    <source>
        <strain evidence="11 12">DSM 45975</strain>
    </source>
</reference>
<dbReference type="AlphaFoldDB" id="A0A839DZE0"/>
<dbReference type="InterPro" id="IPR050214">
    <property type="entry name" value="Cys_Synth/Cystath_Beta-Synth"/>
</dbReference>
<comment type="similarity">
    <text evidence="4">Belongs to the cysteine synthase/cystathionine beta-synthase family. SbnA subfamily.</text>
</comment>
<dbReference type="InterPro" id="IPR036052">
    <property type="entry name" value="TrpB-like_PALP_sf"/>
</dbReference>
<comment type="subunit">
    <text evidence="5">Homodimer.</text>
</comment>
<name>A0A839DZE0_9PSEU</name>
<dbReference type="PANTHER" id="PTHR10314">
    <property type="entry name" value="CYSTATHIONINE BETA-SYNTHASE"/>
    <property type="match status" value="1"/>
</dbReference>
<comment type="pathway">
    <text evidence="3">Siderophore biosynthesis.</text>
</comment>
<sequence length="312" mass="33626">MVRLDRCFPEPHAEVLAKLEMLNPGGSMKDRPARYIVEQGLGDGSLRPGMRLVESTSGNLGIALAMAASLHGLSFTAVVDPKTSPANLRLLELFGADVDMVTEPDDSGGYLHTRVRRARELVTSTSGAVLVNQYANDRNWRSYHDTAGEEILRAVDGPIDYLVAAVSTTGSIQGIARRLRQDSPHLKVVAVDAVGSVIFGAQAGPRQLPGFGASRVPEILDPDEIDEVVHVADAESVAGCRRLLTTEKIFGGGSCGAVVTGLEHLVSRLEQPARIVTLLPDRGERYLDLVYDDEWAAGLAEPWQEPQQAVRS</sequence>
<feature type="domain" description="Tryptophan synthase beta chain-like PALP" evidence="10">
    <location>
        <begin position="1"/>
        <end position="281"/>
    </location>
</feature>
<gene>
    <name evidence="11" type="ORF">FHX42_001437</name>
</gene>
<dbReference type="Proteomes" id="UP000569329">
    <property type="component" value="Unassembled WGS sequence"/>
</dbReference>
<evidence type="ECO:0000256" key="8">
    <source>
        <dbReference type="ARBA" id="ARBA00022679"/>
    </source>
</evidence>
<dbReference type="InterPro" id="IPR001216">
    <property type="entry name" value="P-phosphate_BS"/>
</dbReference>
<evidence type="ECO:0000256" key="4">
    <source>
        <dbReference type="ARBA" id="ARBA00008519"/>
    </source>
</evidence>